<keyword evidence="6" id="KW-0378">Hydrolase</keyword>
<evidence type="ECO:0000256" key="2">
    <source>
        <dbReference type="ARBA" id="ARBA00022741"/>
    </source>
</evidence>
<keyword evidence="8" id="KW-1185">Reference proteome</keyword>
<dbReference type="CDD" id="cd02037">
    <property type="entry name" value="Mrp_NBP35"/>
    <property type="match status" value="1"/>
</dbReference>
<dbReference type="Proteomes" id="UP001293791">
    <property type="component" value="Unassembled WGS sequence"/>
</dbReference>
<keyword evidence="4 6" id="KW-0408">Iron</keyword>
<gene>
    <name evidence="7" type="ORF">Cyrtocomes_00017</name>
</gene>
<keyword evidence="5 6" id="KW-0411">Iron-sulfur</keyword>
<comment type="similarity">
    <text evidence="6">Belongs to the Mrp/NBP35 ATP-binding proteins family.</text>
</comment>
<dbReference type="InterPro" id="IPR033756">
    <property type="entry name" value="YlxH/NBP35"/>
</dbReference>
<dbReference type="InterPro" id="IPR019591">
    <property type="entry name" value="Mrp/NBP35_ATP-bd"/>
</dbReference>
<comment type="function">
    <text evidence="6">Binds and transfers iron-sulfur (Fe-S) clusters to target apoproteins. Can hydrolyze ATP.</text>
</comment>
<keyword evidence="3 6" id="KW-0067">ATP-binding</keyword>
<evidence type="ECO:0000313" key="7">
    <source>
        <dbReference type="EMBL" id="MDZ5761661.1"/>
    </source>
</evidence>
<reference evidence="7 8" key="1">
    <citation type="submission" date="2023-02" db="EMBL/GenBank/DDBJ databases">
        <title>Host association and intracellularity evolved multiple times independently in the Rickettsiales.</title>
        <authorList>
            <person name="Castelli M."/>
            <person name="Nardi T."/>
            <person name="Gammuto L."/>
            <person name="Bellinzona G."/>
            <person name="Sabaneyeva E."/>
            <person name="Potekhin A."/>
            <person name="Serra V."/>
            <person name="Petroni G."/>
            <person name="Sassera D."/>
        </authorList>
    </citation>
    <scope>NUCLEOTIDE SEQUENCE [LARGE SCALE GENOMIC DNA]</scope>
    <source>
        <strain evidence="7 8">BOD18</strain>
    </source>
</reference>
<dbReference type="EMBL" id="JARGYT010000001">
    <property type="protein sequence ID" value="MDZ5761661.1"/>
    <property type="molecule type" value="Genomic_DNA"/>
</dbReference>
<evidence type="ECO:0000256" key="3">
    <source>
        <dbReference type="ARBA" id="ARBA00022840"/>
    </source>
</evidence>
<dbReference type="InterPro" id="IPR027417">
    <property type="entry name" value="P-loop_NTPase"/>
</dbReference>
<keyword evidence="1 6" id="KW-0479">Metal-binding</keyword>
<dbReference type="HAMAP" id="MF_02040">
    <property type="entry name" value="Mrp_NBP35"/>
    <property type="match status" value="1"/>
</dbReference>
<sequence>MDHINVKQNIAKNSVMICSGKGGVGKSTMAAVIALSLAKKGLKVALLDSDIYGPSIPHLFKIKNDGHEMVNDKLTPSNICGIEIMSMGMLMPEKNGIVWRGPMLSKMIKHMLQNTAWSQDLDYMIIDTPPGTGDIHITLTKDYGINECILVSTPSHIAISDVIRAKDAMKNLGICKTSLIINMSYIEYNGINKNIFGNTTPEQCAELIEIEKFIQIPLLEKIANFDIDWVLRNDFILNCVGSLL</sequence>
<dbReference type="PANTHER" id="PTHR42961">
    <property type="entry name" value="IRON-SULFUR PROTEIN NUBPL"/>
    <property type="match status" value="1"/>
</dbReference>
<feature type="binding site" evidence="6">
    <location>
        <begin position="20"/>
        <end position="27"/>
    </location>
    <ligand>
        <name>ATP</name>
        <dbReference type="ChEBI" id="CHEBI:30616"/>
    </ligand>
</feature>
<dbReference type="Gene3D" id="3.40.50.300">
    <property type="entry name" value="P-loop containing nucleotide triphosphate hydrolases"/>
    <property type="match status" value="1"/>
</dbReference>
<dbReference type="PANTHER" id="PTHR42961:SF2">
    <property type="entry name" value="IRON-SULFUR PROTEIN NUBPL"/>
    <property type="match status" value="1"/>
</dbReference>
<dbReference type="SUPFAM" id="SSF52540">
    <property type="entry name" value="P-loop containing nucleoside triphosphate hydrolases"/>
    <property type="match status" value="1"/>
</dbReference>
<protein>
    <recommendedName>
        <fullName evidence="6">Iron-sulfur cluster carrier protein</fullName>
    </recommendedName>
</protein>
<comment type="caution">
    <text evidence="7">The sequence shown here is derived from an EMBL/GenBank/DDBJ whole genome shotgun (WGS) entry which is preliminary data.</text>
</comment>
<proteinExistence type="inferred from homology"/>
<dbReference type="GO" id="GO:0005524">
    <property type="term" value="F:ATP binding"/>
    <property type="evidence" value="ECO:0007669"/>
    <property type="project" value="UniProtKB-KW"/>
</dbReference>
<accession>A0ABU5L6B3</accession>
<evidence type="ECO:0000256" key="1">
    <source>
        <dbReference type="ARBA" id="ARBA00022723"/>
    </source>
</evidence>
<keyword evidence="2 6" id="KW-0547">Nucleotide-binding</keyword>
<evidence type="ECO:0000256" key="5">
    <source>
        <dbReference type="ARBA" id="ARBA00023014"/>
    </source>
</evidence>
<evidence type="ECO:0000313" key="8">
    <source>
        <dbReference type="Proteomes" id="UP001293791"/>
    </source>
</evidence>
<organism evidence="7 8">
    <name type="scientific">Candidatus Cyrtobacter comes</name>
    <dbReference type="NCBI Taxonomy" id="675776"/>
    <lineage>
        <taxon>Bacteria</taxon>
        <taxon>Pseudomonadati</taxon>
        <taxon>Pseudomonadota</taxon>
        <taxon>Alphaproteobacteria</taxon>
        <taxon>Rickettsiales</taxon>
        <taxon>Candidatus Midichloriaceae</taxon>
        <taxon>Candidatus Cyrtobacter</taxon>
    </lineage>
</organism>
<name>A0ABU5L6B3_9RICK</name>
<evidence type="ECO:0000256" key="4">
    <source>
        <dbReference type="ARBA" id="ARBA00023004"/>
    </source>
</evidence>
<dbReference type="RefSeq" id="WP_322497176.1">
    <property type="nucleotide sequence ID" value="NZ_JARGYT010000001.1"/>
</dbReference>
<comment type="subunit">
    <text evidence="6">Homodimer.</text>
</comment>
<dbReference type="InterPro" id="IPR044304">
    <property type="entry name" value="NUBPL-like"/>
</dbReference>
<dbReference type="Pfam" id="PF10609">
    <property type="entry name" value="ParA"/>
    <property type="match status" value="1"/>
</dbReference>
<evidence type="ECO:0000256" key="6">
    <source>
        <dbReference type="HAMAP-Rule" id="MF_02040"/>
    </source>
</evidence>